<dbReference type="Gene3D" id="3.40.50.150">
    <property type="entry name" value="Vaccinia Virus protein VP39"/>
    <property type="match status" value="1"/>
</dbReference>
<dbReference type="Pfam" id="PF13847">
    <property type="entry name" value="Methyltransf_31"/>
    <property type="match status" value="1"/>
</dbReference>
<dbReference type="EMBL" id="MN740170">
    <property type="protein sequence ID" value="QHT91841.1"/>
    <property type="molecule type" value="Genomic_DNA"/>
</dbReference>
<evidence type="ECO:0000256" key="4">
    <source>
        <dbReference type="ARBA" id="ARBA00025707"/>
    </source>
</evidence>
<comment type="pathway">
    <text evidence="1">Lipid metabolism.</text>
</comment>
<dbReference type="AlphaFoldDB" id="A0A6C0IF93"/>
<name>A0A6C0IF93_9ZZZZ</name>
<dbReference type="GO" id="GO:0000234">
    <property type="term" value="F:phosphoethanolamine N-methyltransferase activity"/>
    <property type="evidence" value="ECO:0007669"/>
    <property type="project" value="UniProtKB-EC"/>
</dbReference>
<feature type="domain" description="Methyltransferase" evidence="6">
    <location>
        <begin position="95"/>
        <end position="201"/>
    </location>
</feature>
<dbReference type="CDD" id="cd02440">
    <property type="entry name" value="AdoMet_MTases"/>
    <property type="match status" value="1"/>
</dbReference>
<dbReference type="PANTHER" id="PTHR44307">
    <property type="entry name" value="PHOSPHOETHANOLAMINE METHYLTRANSFERASE"/>
    <property type="match status" value="1"/>
</dbReference>
<keyword evidence="3" id="KW-0808">Transferase</keyword>
<evidence type="ECO:0000256" key="3">
    <source>
        <dbReference type="ARBA" id="ARBA00022679"/>
    </source>
</evidence>
<dbReference type="PANTHER" id="PTHR44307:SF2">
    <property type="entry name" value="PHOSPHOETHANOLAMINE METHYLTRANSFERASE ISOFORM X1"/>
    <property type="match status" value="1"/>
</dbReference>
<feature type="transmembrane region" description="Helical" evidence="5">
    <location>
        <begin position="20"/>
        <end position="37"/>
    </location>
</feature>
<evidence type="ECO:0000313" key="7">
    <source>
        <dbReference type="EMBL" id="QHT91841.1"/>
    </source>
</evidence>
<protein>
    <recommendedName>
        <fullName evidence="6">Methyltransferase domain-containing protein</fullName>
    </recommendedName>
</protein>
<evidence type="ECO:0000259" key="6">
    <source>
        <dbReference type="Pfam" id="PF13847"/>
    </source>
</evidence>
<keyword evidence="5" id="KW-0472">Membrane</keyword>
<organism evidence="7">
    <name type="scientific">viral metagenome</name>
    <dbReference type="NCBI Taxonomy" id="1070528"/>
    <lineage>
        <taxon>unclassified sequences</taxon>
        <taxon>metagenomes</taxon>
        <taxon>organismal metagenomes</taxon>
    </lineage>
</organism>
<evidence type="ECO:0000256" key="5">
    <source>
        <dbReference type="SAM" id="Phobius"/>
    </source>
</evidence>
<keyword evidence="5" id="KW-1133">Transmembrane helix</keyword>
<keyword evidence="2" id="KW-0489">Methyltransferase</keyword>
<accession>A0A6C0IF93</accession>
<dbReference type="GO" id="GO:0032259">
    <property type="term" value="P:methylation"/>
    <property type="evidence" value="ECO:0007669"/>
    <property type="project" value="UniProtKB-KW"/>
</dbReference>
<dbReference type="InterPro" id="IPR025714">
    <property type="entry name" value="Methyltranfer_dom"/>
</dbReference>
<dbReference type="InterPro" id="IPR029063">
    <property type="entry name" value="SAM-dependent_MTases_sf"/>
</dbReference>
<keyword evidence="5" id="KW-0812">Transmembrane</keyword>
<dbReference type="SUPFAM" id="SSF53335">
    <property type="entry name" value="S-adenosyl-L-methionine-dependent methyltransferases"/>
    <property type="match status" value="1"/>
</dbReference>
<evidence type="ECO:0000256" key="1">
    <source>
        <dbReference type="ARBA" id="ARBA00005189"/>
    </source>
</evidence>
<evidence type="ECO:0000256" key="2">
    <source>
        <dbReference type="ARBA" id="ARBA00022603"/>
    </source>
</evidence>
<proteinExistence type="predicted"/>
<comment type="pathway">
    <text evidence="4">Phospholipid metabolism.</text>
</comment>
<reference evidence="7" key="1">
    <citation type="journal article" date="2020" name="Nature">
        <title>Giant virus diversity and host interactions through global metagenomics.</title>
        <authorList>
            <person name="Schulz F."/>
            <person name="Roux S."/>
            <person name="Paez-Espino D."/>
            <person name="Jungbluth S."/>
            <person name="Walsh D.A."/>
            <person name="Denef V.J."/>
            <person name="McMahon K.D."/>
            <person name="Konstantinidis K.T."/>
            <person name="Eloe-Fadrosh E.A."/>
            <person name="Kyrpides N.C."/>
            <person name="Woyke T."/>
        </authorList>
    </citation>
    <scope>NUCLEOTIDE SEQUENCE</scope>
    <source>
        <strain evidence="7">GVMAG-M-3300023184-86</strain>
    </source>
</reference>
<sequence length="312" mass="36375">MKFNNTINSITTFYKNMSNFGKILLFLSLFLILIVFFKSLQMPKREGFEQKDNFLFKKETDIYDNFYSEIYDYLVFNSVKNNYEIGQIINTTSPSNNSKILDVGSGTGHHVAELAENNLDVIGIDISPSMVQKAKENFPEYSFKVANALDNGTFNPNTFTHILCMYFTIYYFEDKKVFFNNAMDWLVPGGYLIIHLVDREKFDPILPPGNPLYVVSPQKYAKERITKTKVRFNEFEYSSNFNLDKDKNMAIFDEKFKFNNGKVRKQEHKFYMEDKDVILGQATEAGFIVKGKINLVKCAYENQYLYILVKPE</sequence>